<dbReference type="Pfam" id="PF02798">
    <property type="entry name" value="GST_N"/>
    <property type="match status" value="1"/>
</dbReference>
<dbReference type="GO" id="GO:0004364">
    <property type="term" value="F:glutathione transferase activity"/>
    <property type="evidence" value="ECO:0007669"/>
    <property type="project" value="UniProtKB-EC"/>
</dbReference>
<dbReference type="InterPro" id="IPR036249">
    <property type="entry name" value="Thioredoxin-like_sf"/>
</dbReference>
<dbReference type="InterPro" id="IPR004046">
    <property type="entry name" value="GST_C"/>
</dbReference>
<dbReference type="SFLD" id="SFLDG01151">
    <property type="entry name" value="Main.2:_Nu-like"/>
    <property type="match status" value="1"/>
</dbReference>
<dbReference type="InterPro" id="IPR036282">
    <property type="entry name" value="Glutathione-S-Trfase_C_sf"/>
</dbReference>
<proteinExistence type="evidence at transcript level"/>
<organism evidence="5">
    <name type="scientific">Exophiala pisciphila</name>
    <dbReference type="NCBI Taxonomy" id="86051"/>
    <lineage>
        <taxon>Eukaryota</taxon>
        <taxon>Fungi</taxon>
        <taxon>Dikarya</taxon>
        <taxon>Ascomycota</taxon>
        <taxon>Pezizomycotina</taxon>
        <taxon>Eurotiomycetes</taxon>
        <taxon>Chaetothyriomycetidae</taxon>
        <taxon>Chaetothyriales</taxon>
        <taxon>Herpotrichiellaceae</taxon>
        <taxon>Exophiala</taxon>
    </lineage>
</organism>
<dbReference type="Gene3D" id="3.40.30.10">
    <property type="entry name" value="Glutaredoxin"/>
    <property type="match status" value="1"/>
</dbReference>
<evidence type="ECO:0000256" key="1">
    <source>
        <dbReference type="ARBA" id="ARBA00007409"/>
    </source>
</evidence>
<evidence type="ECO:0000259" key="3">
    <source>
        <dbReference type="PROSITE" id="PS50404"/>
    </source>
</evidence>
<dbReference type="SUPFAM" id="SSF52833">
    <property type="entry name" value="Thioredoxin-like"/>
    <property type="match status" value="1"/>
</dbReference>
<evidence type="ECO:0000259" key="4">
    <source>
        <dbReference type="PROSITE" id="PS50405"/>
    </source>
</evidence>
<dbReference type="Gene3D" id="1.20.1050.10">
    <property type="match status" value="1"/>
</dbReference>
<dbReference type="SUPFAM" id="SSF47616">
    <property type="entry name" value="GST C-terminal domain-like"/>
    <property type="match status" value="1"/>
</dbReference>
<evidence type="ECO:0000313" key="5">
    <source>
        <dbReference type="EMBL" id="AIL25474.1"/>
    </source>
</evidence>
<keyword evidence="5" id="KW-0808">Transferase</keyword>
<dbReference type="PANTHER" id="PTHR44051:SF8">
    <property type="entry name" value="GLUTATHIONE S-TRANSFERASE GSTA"/>
    <property type="match status" value="1"/>
</dbReference>
<feature type="domain" description="GST C-terminal" evidence="4">
    <location>
        <begin position="97"/>
        <end position="229"/>
    </location>
</feature>
<dbReference type="PROSITE" id="PS50404">
    <property type="entry name" value="GST_NTER"/>
    <property type="match status" value="1"/>
</dbReference>
<dbReference type="CDD" id="cd03048">
    <property type="entry name" value="GST_N_Ure2p_like"/>
    <property type="match status" value="1"/>
</dbReference>
<evidence type="ECO:0000256" key="2">
    <source>
        <dbReference type="RuleBase" id="RU003494"/>
    </source>
</evidence>
<dbReference type="PROSITE" id="PS50405">
    <property type="entry name" value="GST_CTER"/>
    <property type="match status" value="1"/>
</dbReference>
<dbReference type="EC" id="2.5.1.18" evidence="5"/>
<protein>
    <submittedName>
        <fullName evidence="5">Ure2p2</fullName>
        <ecNumber evidence="5">2.5.1.18</ecNumber>
    </submittedName>
</protein>
<feature type="domain" description="GST N-terminal" evidence="3">
    <location>
        <begin position="4"/>
        <end position="90"/>
    </location>
</feature>
<dbReference type="SFLD" id="SFLDG00358">
    <property type="entry name" value="Main_(cytGST)"/>
    <property type="match status" value="1"/>
</dbReference>
<dbReference type="PANTHER" id="PTHR44051">
    <property type="entry name" value="GLUTATHIONE S-TRANSFERASE-RELATED"/>
    <property type="match status" value="1"/>
</dbReference>
<dbReference type="InterPro" id="IPR004045">
    <property type="entry name" value="Glutathione_S-Trfase_N"/>
</dbReference>
<accession>A0A077CZX1</accession>
<reference evidence="5" key="2">
    <citation type="journal article" date="2015" name="PLoS ONE">
        <title>Identification of Glutathione S-Transferase (GST) Genes from a Dark Septate Endophytic Fungus (Exophiala pisciphila) and Their Expression Patterns under Varied Metals Stress.</title>
        <authorList>
            <person name="Shen M."/>
            <person name="Zhao D.K."/>
            <person name="Qiao Q."/>
            <person name="Liu L."/>
            <person name="Wang J.L."/>
            <person name="Cao G.H."/>
            <person name="Li T."/>
            <person name="Zhao Z.W."/>
        </authorList>
    </citation>
    <scope>NUCLEOTIDE SEQUENCE</scope>
    <source>
        <strain evidence="5">H93</strain>
    </source>
</reference>
<dbReference type="AlphaFoldDB" id="A0A077CZX1"/>
<dbReference type="Pfam" id="PF00043">
    <property type="entry name" value="GST_C"/>
    <property type="match status" value="1"/>
</dbReference>
<reference evidence="5" key="1">
    <citation type="submission" date="2014-05" db="EMBL/GenBank/DDBJ databases">
        <title>Diverse strategies conferring extreme cadmium (Cd) tolerance in the dark septate endophyte (DSE), Exophiala pisciphila: evidence from RNA-seq data.</title>
        <authorList>
            <person name="Zhao D."/>
        </authorList>
    </citation>
    <scope>NUCLEOTIDE SEQUENCE</scope>
    <source>
        <strain evidence="5">H93</strain>
    </source>
</reference>
<dbReference type="InterPro" id="IPR010987">
    <property type="entry name" value="Glutathione-S-Trfase_C-like"/>
</dbReference>
<dbReference type="InterPro" id="IPR040079">
    <property type="entry name" value="Glutathione_S-Trfase"/>
</dbReference>
<comment type="similarity">
    <text evidence="1 2">Belongs to the GST superfamily.</text>
</comment>
<sequence length="251" mass="29188">MAVQSRIKLYTDSTPNGIKISMALEELSLLYEVEHIDITTNRQKEPWFLEINPNGRIPALLDTLENGEQIRVFEGGSILQYLTERYDSEHKLSFPRGTKEYWECNNWLFFQHGGIGPMHGQAAHFYRYAPTKIQYGIDRYINETRRLYRVLDTELAKSKSGFLVGDHISIADVAALSWVIYAAFVDVDMNEFPSLQKWEEKMSARPGISRGFHVPKPLMFKIKGDDPEFFEQYAKERSKWILSGMEQDKKH</sequence>
<dbReference type="EMBL" id="KJ862274">
    <property type="protein sequence ID" value="AIL25474.1"/>
    <property type="molecule type" value="mRNA"/>
</dbReference>
<dbReference type="SFLD" id="SFLDS00019">
    <property type="entry name" value="Glutathione_Transferase_(cytos"/>
    <property type="match status" value="1"/>
</dbReference>
<name>A0A077CZX1_9EURO</name>